<proteinExistence type="predicted"/>
<dbReference type="Proteomes" id="UP001498476">
    <property type="component" value="Unassembled WGS sequence"/>
</dbReference>
<evidence type="ECO:0000313" key="2">
    <source>
        <dbReference type="EMBL" id="KAK7416258.1"/>
    </source>
</evidence>
<evidence type="ECO:0008006" key="4">
    <source>
        <dbReference type="Google" id="ProtNLM"/>
    </source>
</evidence>
<feature type="region of interest" description="Disordered" evidence="1">
    <location>
        <begin position="488"/>
        <end position="526"/>
    </location>
</feature>
<feature type="region of interest" description="Disordered" evidence="1">
    <location>
        <begin position="360"/>
        <end position="380"/>
    </location>
</feature>
<reference evidence="2 3" key="1">
    <citation type="journal article" date="2025" name="Microbiol. Resour. Announc.">
        <title>Draft genome sequences for Neonectria magnoliae and Neonectria punicea, canker pathogens of Liriodendron tulipifera and Acer saccharum in West Virginia.</title>
        <authorList>
            <person name="Petronek H.M."/>
            <person name="Kasson M.T."/>
            <person name="Metheny A.M."/>
            <person name="Stauder C.M."/>
            <person name="Lovett B."/>
            <person name="Lynch S.C."/>
            <person name="Garnas J.R."/>
            <person name="Kasson L.R."/>
            <person name="Stajich J.E."/>
        </authorList>
    </citation>
    <scope>NUCLEOTIDE SEQUENCE [LARGE SCALE GENOMIC DNA]</scope>
    <source>
        <strain evidence="2 3">NRRL 64653</strain>
    </source>
</reference>
<comment type="caution">
    <text evidence="2">The sequence shown here is derived from an EMBL/GenBank/DDBJ whole genome shotgun (WGS) entry which is preliminary data.</text>
</comment>
<sequence>MATGKGFLGSIVAFEGHSETISTQLRLLPTSPQVLILPSIQSYVPNDDREECFDARIYVKKIHDALTARNQAAQTFLQGSTPTSKRLVFMNGGTLGAQVLCIKAIMRHETHGDYNQAEAIFNQLIKDGVAGIEDPGRDWRKRSTFEYFGDHRFNEELEDPITRAMRAADALDRQTASLQPNNDMDLTGVFRPRSNSLPLYGYADGFGDAAPFFVFGAQSQSEDTESLCDEAIEEAYSRRSSQRSSRASRSSMFAITHYERPSDEVFPGFTNLLPPSPNMSYPRSPSCIGEAYAALVAQAPLGPEVFTPRSGVFGIRSTDNVVYGEASLLDLRLSGRRATLTRVKSLDRIYPAAPKYRDLCIPSDTTEPEREPGCDFEQETTTEARRHSCMVITGAKDSRPSRLSYIGGPRTIVVRSNRAIVKMASLPFGKKRKPARASYVDRGTDAEAPGTEDFFKPVFPLLEDLIIIFKDEVPDVLFDSVVRGLGTNNHPIVSHSSADSEASEARTPAPSTPQSQTLEEPDYADDSFQEPDVEVITHNGYTDEYDPFAYVQASWPQTKPQTVKPLKKVSTLKVERPPTPTHPPPHSISETEEKIHEFNITSQQTPVVIQNSLRSVLKDHFPPETQGYRQFPLLPELEGLWRPIFRQVEPESAQENNRRMDQIFAIGAQRGVKKDYTSAIIGQLEKLGTKSSGMSRSGRLDFRYLLANAMQVFTAQPLANQTHDNPFANPYLLATLIVPHLETYLALHSEVRFLLLEYPQEHLPTMMALQKLVGVDLMKVAQIVDSSSKDLPFTNLRGTGYINTPDQGYTGRYGASLAPSGASYDVTVSKANFLLTSTATESEIATFISTVLKILYEICPFYTPESPKRTTPKKDRTRPAPLPGALSPFPRVASGQQSPAWSPGLIPRLGSPPLSPRAGSIAETVKTSKSTRSRIGRSKSRRKPSTVDCESILSFDLSDSDWDQEDRRIMPTLVKRPEIRKGNSRKALKFLGLA</sequence>
<evidence type="ECO:0000313" key="3">
    <source>
        <dbReference type="Proteomes" id="UP001498476"/>
    </source>
</evidence>
<keyword evidence="3" id="KW-1185">Reference proteome</keyword>
<dbReference type="EMBL" id="JAZAVJ010000071">
    <property type="protein sequence ID" value="KAK7416258.1"/>
    <property type="molecule type" value="Genomic_DNA"/>
</dbReference>
<organism evidence="2 3">
    <name type="scientific">Neonectria punicea</name>
    <dbReference type="NCBI Taxonomy" id="979145"/>
    <lineage>
        <taxon>Eukaryota</taxon>
        <taxon>Fungi</taxon>
        <taxon>Dikarya</taxon>
        <taxon>Ascomycota</taxon>
        <taxon>Pezizomycotina</taxon>
        <taxon>Sordariomycetes</taxon>
        <taxon>Hypocreomycetidae</taxon>
        <taxon>Hypocreales</taxon>
        <taxon>Nectriaceae</taxon>
        <taxon>Neonectria</taxon>
    </lineage>
</organism>
<feature type="region of interest" description="Disordered" evidence="1">
    <location>
        <begin position="866"/>
        <end position="944"/>
    </location>
</feature>
<feature type="compositionally biased region" description="Basic residues" evidence="1">
    <location>
        <begin position="929"/>
        <end position="944"/>
    </location>
</feature>
<feature type="compositionally biased region" description="Basic and acidic residues" evidence="1">
    <location>
        <begin position="866"/>
        <end position="878"/>
    </location>
</feature>
<name>A0ABR1H576_9HYPO</name>
<protein>
    <recommendedName>
        <fullName evidence="4">Gastric mucin-like protein</fullName>
    </recommendedName>
</protein>
<accession>A0ABR1H576</accession>
<evidence type="ECO:0000256" key="1">
    <source>
        <dbReference type="SAM" id="MobiDB-lite"/>
    </source>
</evidence>
<gene>
    <name evidence="2" type="ORF">QQX98_005329</name>
</gene>